<protein>
    <submittedName>
        <fullName evidence="3">Uncharacterized protein</fullName>
    </submittedName>
</protein>
<proteinExistence type="predicted"/>
<feature type="compositionally biased region" description="Polar residues" evidence="1">
    <location>
        <begin position="71"/>
        <end position="91"/>
    </location>
</feature>
<evidence type="ECO:0000313" key="4">
    <source>
        <dbReference type="Proteomes" id="UP000000763"/>
    </source>
</evidence>
<reference evidence="2" key="1">
    <citation type="submission" date="2002-10" db="EMBL/GenBank/DDBJ databases">
        <title>Oryza sativa nipponbare(GA3) genomic DNA, chromosome 9, PAC clone:P0599F09.</title>
        <authorList>
            <person name="Sasaki T."/>
            <person name="Matsumoto T."/>
            <person name="Katayose Y."/>
        </authorList>
    </citation>
    <scope>NUCLEOTIDE SEQUENCE</scope>
</reference>
<dbReference type="EMBL" id="AP005867">
    <property type="protein sequence ID" value="BAD26356.1"/>
    <property type="molecule type" value="Genomic_DNA"/>
</dbReference>
<feature type="region of interest" description="Disordered" evidence="1">
    <location>
        <begin position="58"/>
        <end position="104"/>
    </location>
</feature>
<reference evidence="3" key="2">
    <citation type="submission" date="2002-11" db="EMBL/GenBank/DDBJ databases">
        <title>Oryza sativa nipponbare(GA3) genomic DNA, chromosome 9, BAC clone:B1168F12.</title>
        <authorList>
            <person name="Sasaki T."/>
            <person name="Matsumoto T."/>
            <person name="Katayose Y."/>
        </authorList>
    </citation>
    <scope>NUCLEOTIDE SEQUENCE</scope>
</reference>
<dbReference type="Proteomes" id="UP000000763">
    <property type="component" value="Chromosome 9"/>
</dbReference>
<reference evidence="4" key="3">
    <citation type="journal article" date="2005" name="Nature">
        <title>The map-based sequence of the rice genome.</title>
        <authorList>
            <consortium name="International rice genome sequencing project (IRGSP)"/>
            <person name="Matsumoto T."/>
            <person name="Wu J."/>
            <person name="Kanamori H."/>
            <person name="Katayose Y."/>
            <person name="Fujisawa M."/>
            <person name="Namiki N."/>
            <person name="Mizuno H."/>
            <person name="Yamamoto K."/>
            <person name="Antonio B.A."/>
            <person name="Baba T."/>
            <person name="Sakata K."/>
            <person name="Nagamura Y."/>
            <person name="Aoki H."/>
            <person name="Arikawa K."/>
            <person name="Arita K."/>
            <person name="Bito T."/>
            <person name="Chiden Y."/>
            <person name="Fujitsuka N."/>
            <person name="Fukunaka R."/>
            <person name="Hamada M."/>
            <person name="Harada C."/>
            <person name="Hayashi A."/>
            <person name="Hijishita S."/>
            <person name="Honda M."/>
            <person name="Hosokawa S."/>
            <person name="Ichikawa Y."/>
            <person name="Idonuma A."/>
            <person name="Iijima M."/>
            <person name="Ikeda M."/>
            <person name="Ikeno M."/>
            <person name="Ito K."/>
            <person name="Ito S."/>
            <person name="Ito T."/>
            <person name="Ito Y."/>
            <person name="Ito Y."/>
            <person name="Iwabuchi A."/>
            <person name="Kamiya K."/>
            <person name="Karasawa W."/>
            <person name="Kurita K."/>
            <person name="Katagiri S."/>
            <person name="Kikuta A."/>
            <person name="Kobayashi H."/>
            <person name="Kobayashi N."/>
            <person name="Machita K."/>
            <person name="Maehara T."/>
            <person name="Masukawa M."/>
            <person name="Mizubayashi T."/>
            <person name="Mukai Y."/>
            <person name="Nagasaki H."/>
            <person name="Nagata Y."/>
            <person name="Naito S."/>
            <person name="Nakashima M."/>
            <person name="Nakama Y."/>
            <person name="Nakamichi Y."/>
            <person name="Nakamura M."/>
            <person name="Meguro A."/>
            <person name="Negishi M."/>
            <person name="Ohta I."/>
            <person name="Ohta T."/>
            <person name="Okamoto M."/>
            <person name="Ono N."/>
            <person name="Saji S."/>
            <person name="Sakaguchi M."/>
            <person name="Sakai K."/>
            <person name="Shibata M."/>
            <person name="Shimokawa T."/>
            <person name="Song J."/>
            <person name="Takazaki Y."/>
            <person name="Terasawa K."/>
            <person name="Tsugane M."/>
            <person name="Tsuji K."/>
            <person name="Ueda S."/>
            <person name="Waki K."/>
            <person name="Yamagata H."/>
            <person name="Yamamoto M."/>
            <person name="Yamamoto S."/>
            <person name="Yamane H."/>
            <person name="Yoshiki S."/>
            <person name="Yoshihara R."/>
            <person name="Yukawa K."/>
            <person name="Zhong H."/>
            <person name="Yano M."/>
            <person name="Yuan Q."/>
            <person name="Ouyang S."/>
            <person name="Liu J."/>
            <person name="Jones K.M."/>
            <person name="Gansberger K."/>
            <person name="Moffat K."/>
            <person name="Hill J."/>
            <person name="Bera J."/>
            <person name="Fadrosh D."/>
            <person name="Jin S."/>
            <person name="Johri S."/>
            <person name="Kim M."/>
            <person name="Overton L."/>
            <person name="Reardon M."/>
            <person name="Tsitrin T."/>
            <person name="Vuong H."/>
            <person name="Weaver B."/>
            <person name="Ciecko A."/>
            <person name="Tallon L."/>
            <person name="Jackson J."/>
            <person name="Pai G."/>
            <person name="Aken S.V."/>
            <person name="Utterback T."/>
            <person name="Reidmuller S."/>
            <person name="Feldblyum T."/>
            <person name="Hsiao J."/>
            <person name="Zismann V."/>
            <person name="Iobst S."/>
            <person name="de Vazeille A.R."/>
            <person name="Buell C.R."/>
            <person name="Ying K."/>
            <person name="Li Y."/>
            <person name="Lu T."/>
            <person name="Huang Y."/>
            <person name="Zhao Q."/>
            <person name="Feng Q."/>
            <person name="Zhang L."/>
            <person name="Zhu J."/>
            <person name="Weng Q."/>
            <person name="Mu J."/>
            <person name="Lu Y."/>
            <person name="Fan D."/>
            <person name="Liu Y."/>
            <person name="Guan J."/>
            <person name="Zhang Y."/>
            <person name="Yu S."/>
            <person name="Liu X."/>
            <person name="Zhang Y."/>
            <person name="Hong G."/>
            <person name="Han B."/>
            <person name="Choisne N."/>
            <person name="Demange N."/>
            <person name="Orjeda G."/>
            <person name="Samain S."/>
            <person name="Cattolico L."/>
            <person name="Pelletier E."/>
            <person name="Couloux A."/>
            <person name="Segurens B."/>
            <person name="Wincker P."/>
            <person name="D'Hont A."/>
            <person name="Scarpelli C."/>
            <person name="Weissenbach J."/>
            <person name="Salanoubat M."/>
            <person name="Quetier F."/>
            <person name="Yu Y."/>
            <person name="Kim H.R."/>
            <person name="Rambo T."/>
            <person name="Currie J."/>
            <person name="Collura K."/>
            <person name="Luo M."/>
            <person name="Yang T."/>
            <person name="Ammiraju J.S.S."/>
            <person name="Engler F."/>
            <person name="Soderlund C."/>
            <person name="Wing R.A."/>
            <person name="Palmer L.E."/>
            <person name="de la Bastide M."/>
            <person name="Spiegel L."/>
            <person name="Nascimento L."/>
            <person name="Zutavern T."/>
            <person name="O'Shaughnessy A."/>
            <person name="Dike S."/>
            <person name="Dedhia N."/>
            <person name="Preston R."/>
            <person name="Balija V."/>
            <person name="McCombie W.R."/>
            <person name="Chow T."/>
            <person name="Chen H."/>
            <person name="Chung M."/>
            <person name="Chen C."/>
            <person name="Shaw J."/>
            <person name="Wu H."/>
            <person name="Hsiao K."/>
            <person name="Chao Y."/>
            <person name="Chu M."/>
            <person name="Cheng C."/>
            <person name="Hour A."/>
            <person name="Lee P."/>
            <person name="Lin S."/>
            <person name="Lin Y."/>
            <person name="Liou J."/>
            <person name="Liu S."/>
            <person name="Hsing Y."/>
            <person name="Raghuvanshi S."/>
            <person name="Mohanty A."/>
            <person name="Bharti A.K."/>
            <person name="Gaur A."/>
            <person name="Gupta V."/>
            <person name="Kumar D."/>
            <person name="Ravi V."/>
            <person name="Vij S."/>
            <person name="Kapur A."/>
            <person name="Khurana P."/>
            <person name="Khurana P."/>
            <person name="Khurana J.P."/>
            <person name="Tyagi A.K."/>
            <person name="Gaikwad K."/>
            <person name="Singh A."/>
            <person name="Dalal V."/>
            <person name="Srivastava S."/>
            <person name="Dixit A."/>
            <person name="Pal A.K."/>
            <person name="Ghazi I.A."/>
            <person name="Yadav M."/>
            <person name="Pandit A."/>
            <person name="Bhargava A."/>
            <person name="Sureshbabu K."/>
            <person name="Batra K."/>
            <person name="Sharma T.R."/>
            <person name="Mohapatra T."/>
            <person name="Singh N.K."/>
            <person name="Messing J."/>
            <person name="Nelson A.B."/>
            <person name="Fuks G."/>
            <person name="Kavchok S."/>
            <person name="Keizer G."/>
            <person name="Linton E."/>
            <person name="Llaca V."/>
            <person name="Song R."/>
            <person name="Tanyolac B."/>
            <person name="Young S."/>
            <person name="Ho-Il K."/>
            <person name="Hahn J.H."/>
            <person name="Sangsakoo G."/>
            <person name="Vanavichit A."/>
            <person name="de Mattos Luiz.A.T."/>
            <person name="Zimmer P.D."/>
            <person name="Malone G."/>
            <person name="Dellagostin O."/>
            <person name="de Oliveira A.C."/>
            <person name="Bevan M."/>
            <person name="Bancroft I."/>
            <person name="Minx P."/>
            <person name="Cordum H."/>
            <person name="Wilson R."/>
            <person name="Cheng Z."/>
            <person name="Jin W."/>
            <person name="Jiang J."/>
            <person name="Leong S.A."/>
            <person name="Iwama H."/>
            <person name="Gojobori T."/>
            <person name="Itoh T."/>
            <person name="Niimura Y."/>
            <person name="Fujii Y."/>
            <person name="Habara T."/>
            <person name="Sakai H."/>
            <person name="Sato Y."/>
            <person name="Wilson G."/>
            <person name="Kumar K."/>
            <person name="McCouch S."/>
            <person name="Juretic N."/>
            <person name="Hoen D."/>
            <person name="Wright S."/>
            <person name="Bruskiewich R."/>
            <person name="Bureau T."/>
            <person name="Miyao A."/>
            <person name="Hirochika H."/>
            <person name="Nishikawa T."/>
            <person name="Kadowaki K."/>
            <person name="Sugiura M."/>
            <person name="Burr B."/>
            <person name="Sasaki T."/>
        </authorList>
    </citation>
    <scope>NUCLEOTIDE SEQUENCE [LARGE SCALE GENOMIC DNA]</scope>
    <source>
        <strain evidence="4">cv. Nipponbare</strain>
    </source>
</reference>
<dbReference type="EMBL" id="AP005872">
    <property type="protein sequence ID" value="BAD26409.1"/>
    <property type="molecule type" value="Genomic_DNA"/>
</dbReference>
<accession>Q6H4E0</accession>
<evidence type="ECO:0000313" key="2">
    <source>
        <dbReference type="EMBL" id="BAD26356.1"/>
    </source>
</evidence>
<name>Q6H4E0_ORYSJ</name>
<evidence type="ECO:0000313" key="3">
    <source>
        <dbReference type="EMBL" id="BAD26409.1"/>
    </source>
</evidence>
<sequence>MGLADSGVNFVWVVGDKNASASLLPVERQRVTLLASESALRLMQQPISPPNSLARSLAGLRHRRSAKSGARRSTTTAKGPTSSRLGRSSALSCPLVGPATSAGKTSVWTRIRLPPLPPVTACLCLSVARDERGER</sequence>
<feature type="compositionally biased region" description="Basic residues" evidence="1">
    <location>
        <begin position="60"/>
        <end position="70"/>
    </location>
</feature>
<gene>
    <name evidence="3" type="ORF">B1168F12.35</name>
    <name evidence="2" type="ORF">P0599F09.3</name>
</gene>
<organism evidence="3 4">
    <name type="scientific">Oryza sativa subsp. japonica</name>
    <name type="common">Rice</name>
    <dbReference type="NCBI Taxonomy" id="39947"/>
    <lineage>
        <taxon>Eukaryota</taxon>
        <taxon>Viridiplantae</taxon>
        <taxon>Streptophyta</taxon>
        <taxon>Embryophyta</taxon>
        <taxon>Tracheophyta</taxon>
        <taxon>Spermatophyta</taxon>
        <taxon>Magnoliopsida</taxon>
        <taxon>Liliopsida</taxon>
        <taxon>Poales</taxon>
        <taxon>Poaceae</taxon>
        <taxon>BOP clade</taxon>
        <taxon>Oryzoideae</taxon>
        <taxon>Oryzeae</taxon>
        <taxon>Oryzinae</taxon>
        <taxon>Oryza</taxon>
        <taxon>Oryza sativa</taxon>
    </lineage>
</organism>
<reference evidence="4" key="4">
    <citation type="journal article" date="2008" name="Nucleic Acids Res.">
        <title>The rice annotation project database (RAP-DB): 2008 update.</title>
        <authorList>
            <consortium name="The rice annotation project (RAP)"/>
        </authorList>
    </citation>
    <scope>GENOME REANNOTATION</scope>
    <source>
        <strain evidence="4">cv. Nipponbare</strain>
    </source>
</reference>
<dbReference type="AlphaFoldDB" id="Q6H4E0"/>
<evidence type="ECO:0000256" key="1">
    <source>
        <dbReference type="SAM" id="MobiDB-lite"/>
    </source>
</evidence>